<gene>
    <name evidence="6" type="ORF">BSA145_18620</name>
</gene>
<dbReference type="AlphaFoldDB" id="A0A1L6ZMD0"/>
<name>A0A1L6ZMD0_BACIA</name>
<dbReference type="RefSeq" id="WP_075623368.1">
    <property type="nucleotide sequence ID" value="NZ_CP015607.1"/>
</dbReference>
<keyword evidence="3 5" id="KW-1133">Transmembrane helix</keyword>
<dbReference type="InterPro" id="IPR052527">
    <property type="entry name" value="Metal_cation-efflux_comp"/>
</dbReference>
<evidence type="ECO:0008006" key="8">
    <source>
        <dbReference type="Google" id="ProtNLM"/>
    </source>
</evidence>
<dbReference type="Gene3D" id="1.20.120.1630">
    <property type="match status" value="1"/>
</dbReference>
<dbReference type="Proteomes" id="UP000185426">
    <property type="component" value="Chromosome"/>
</dbReference>
<keyword evidence="4 5" id="KW-0472">Membrane</keyword>
<evidence type="ECO:0000256" key="4">
    <source>
        <dbReference type="ARBA" id="ARBA00023136"/>
    </source>
</evidence>
<dbReference type="InterPro" id="IPR007269">
    <property type="entry name" value="ICMT_MeTrfase"/>
</dbReference>
<evidence type="ECO:0000256" key="5">
    <source>
        <dbReference type="SAM" id="Phobius"/>
    </source>
</evidence>
<feature type="transmembrane region" description="Helical" evidence="5">
    <location>
        <begin position="121"/>
        <end position="147"/>
    </location>
</feature>
<evidence type="ECO:0000313" key="7">
    <source>
        <dbReference type="Proteomes" id="UP000185426"/>
    </source>
</evidence>
<evidence type="ECO:0000256" key="2">
    <source>
        <dbReference type="ARBA" id="ARBA00022692"/>
    </source>
</evidence>
<evidence type="ECO:0000313" key="6">
    <source>
        <dbReference type="EMBL" id="APT47696.1"/>
    </source>
</evidence>
<dbReference type="GO" id="GO:0016020">
    <property type="term" value="C:membrane"/>
    <property type="evidence" value="ECO:0007669"/>
    <property type="project" value="UniProtKB-SubCell"/>
</dbReference>
<sequence>MIIWLVIGFFVCQRLIEMLVAKRNEKKVKAIGAIEFGASHYPYMVAMHAGFFLSLMVEVWGLNRTPSRYFIVLLIFLLGTQVIRYWALCSLGTYWNTKILVVPNAMMVKKGPYRWLKHPNYVVVAIELMLIPLLFNAYFTAILFTCLNAWMMAVRIQTEEKALNQYLLN</sequence>
<feature type="transmembrane region" description="Helical" evidence="5">
    <location>
        <begin position="69"/>
        <end position="87"/>
    </location>
</feature>
<dbReference type="PANTHER" id="PTHR43847:SF1">
    <property type="entry name" value="BLL3993 PROTEIN"/>
    <property type="match status" value="1"/>
</dbReference>
<organism evidence="6 7">
    <name type="scientific">Bacillus safensis</name>
    <dbReference type="NCBI Taxonomy" id="561879"/>
    <lineage>
        <taxon>Bacteria</taxon>
        <taxon>Bacillati</taxon>
        <taxon>Bacillota</taxon>
        <taxon>Bacilli</taxon>
        <taxon>Bacillales</taxon>
        <taxon>Bacillaceae</taxon>
        <taxon>Bacillus</taxon>
    </lineage>
</organism>
<dbReference type="EMBL" id="CP015607">
    <property type="protein sequence ID" value="APT47696.1"/>
    <property type="molecule type" value="Genomic_DNA"/>
</dbReference>
<dbReference type="Pfam" id="PF04140">
    <property type="entry name" value="ICMT"/>
    <property type="match status" value="1"/>
</dbReference>
<accession>A0A1L6ZMD0</accession>
<keyword evidence="2 5" id="KW-0812">Transmembrane</keyword>
<reference evidence="6 7" key="1">
    <citation type="submission" date="2016-05" db="EMBL/GenBank/DDBJ databases">
        <title>Complete Genome and Methylome Analysis of Psychrotrophic Bacterial Isolates from Antarctic Lake Untersee.</title>
        <authorList>
            <person name="Fomenkov A."/>
            <person name="Akimov V.N."/>
            <person name="Vasilyeva L.V."/>
            <person name="Andersen D."/>
            <person name="Vincze T."/>
            <person name="Roberts R.J."/>
        </authorList>
    </citation>
    <scope>NUCLEOTIDE SEQUENCE [LARGE SCALE GENOMIC DNA]</scope>
    <source>
        <strain evidence="6 7">U14-5</strain>
    </source>
</reference>
<feature type="transmembrane region" description="Helical" evidence="5">
    <location>
        <begin position="45"/>
        <end position="62"/>
    </location>
</feature>
<protein>
    <recommendedName>
        <fullName evidence="8">Isoprenylcysteine carboxyl methyltransferase</fullName>
    </recommendedName>
</protein>
<evidence type="ECO:0000256" key="3">
    <source>
        <dbReference type="ARBA" id="ARBA00022989"/>
    </source>
</evidence>
<comment type="subcellular location">
    <subcellularLocation>
        <location evidence="1">Membrane</location>
        <topology evidence="1">Multi-pass membrane protein</topology>
    </subcellularLocation>
</comment>
<evidence type="ECO:0000256" key="1">
    <source>
        <dbReference type="ARBA" id="ARBA00004141"/>
    </source>
</evidence>
<dbReference type="PANTHER" id="PTHR43847">
    <property type="entry name" value="BLL3993 PROTEIN"/>
    <property type="match status" value="1"/>
</dbReference>
<proteinExistence type="predicted"/>
<dbReference type="GO" id="GO:0004671">
    <property type="term" value="F:protein C-terminal S-isoprenylcysteine carboxyl O-methyltransferase activity"/>
    <property type="evidence" value="ECO:0007669"/>
    <property type="project" value="InterPro"/>
</dbReference>